<dbReference type="Proteomes" id="UP000799118">
    <property type="component" value="Unassembled WGS sequence"/>
</dbReference>
<dbReference type="SUPFAM" id="SSF56349">
    <property type="entry name" value="DNA breaking-rejoining enzymes"/>
    <property type="match status" value="1"/>
</dbReference>
<evidence type="ECO:0008006" key="4">
    <source>
        <dbReference type="Google" id="ProtNLM"/>
    </source>
</evidence>
<dbReference type="GO" id="GO:0006310">
    <property type="term" value="P:DNA recombination"/>
    <property type="evidence" value="ECO:0007669"/>
    <property type="project" value="UniProtKB-KW"/>
</dbReference>
<gene>
    <name evidence="2" type="ORF">BT96DRAFT_835263</name>
</gene>
<reference evidence="2" key="1">
    <citation type="journal article" date="2019" name="Environ. Microbiol.">
        <title>Fungal ecological strategies reflected in gene transcription - a case study of two litter decomposers.</title>
        <authorList>
            <person name="Barbi F."/>
            <person name="Kohler A."/>
            <person name="Barry K."/>
            <person name="Baskaran P."/>
            <person name="Daum C."/>
            <person name="Fauchery L."/>
            <person name="Ihrmark K."/>
            <person name="Kuo A."/>
            <person name="LaButti K."/>
            <person name="Lipzen A."/>
            <person name="Morin E."/>
            <person name="Grigoriev I.V."/>
            <person name="Henrissat B."/>
            <person name="Lindahl B."/>
            <person name="Martin F."/>
        </authorList>
    </citation>
    <scope>NUCLEOTIDE SEQUENCE</scope>
    <source>
        <strain evidence="2">JB14</strain>
    </source>
</reference>
<dbReference type="InterPro" id="IPR013762">
    <property type="entry name" value="Integrase-like_cat_sf"/>
</dbReference>
<accession>A0A6A4GVQ4</accession>
<dbReference type="AlphaFoldDB" id="A0A6A4GVQ4"/>
<dbReference type="InterPro" id="IPR011010">
    <property type="entry name" value="DNA_brk_join_enz"/>
</dbReference>
<dbReference type="GO" id="GO:0015074">
    <property type="term" value="P:DNA integration"/>
    <property type="evidence" value="ECO:0007669"/>
    <property type="project" value="InterPro"/>
</dbReference>
<dbReference type="Gene3D" id="1.10.443.10">
    <property type="entry name" value="Intergrase catalytic core"/>
    <property type="match status" value="1"/>
</dbReference>
<evidence type="ECO:0000313" key="3">
    <source>
        <dbReference type="Proteomes" id="UP000799118"/>
    </source>
</evidence>
<evidence type="ECO:0000313" key="2">
    <source>
        <dbReference type="EMBL" id="KAE9389184.1"/>
    </source>
</evidence>
<proteinExistence type="predicted"/>
<name>A0A6A4GVQ4_9AGAR</name>
<feature type="non-terminal residue" evidence="2">
    <location>
        <position position="1"/>
    </location>
</feature>
<dbReference type="OrthoDB" id="3254696at2759"/>
<evidence type="ECO:0000256" key="1">
    <source>
        <dbReference type="ARBA" id="ARBA00023172"/>
    </source>
</evidence>
<protein>
    <recommendedName>
        <fullName evidence="4">Tyr recombinase domain-containing protein</fullName>
    </recommendedName>
</protein>
<keyword evidence="3" id="KW-1185">Reference proteome</keyword>
<organism evidence="2 3">
    <name type="scientific">Gymnopus androsaceus JB14</name>
    <dbReference type="NCBI Taxonomy" id="1447944"/>
    <lineage>
        <taxon>Eukaryota</taxon>
        <taxon>Fungi</taxon>
        <taxon>Dikarya</taxon>
        <taxon>Basidiomycota</taxon>
        <taxon>Agaricomycotina</taxon>
        <taxon>Agaricomycetes</taxon>
        <taxon>Agaricomycetidae</taxon>
        <taxon>Agaricales</taxon>
        <taxon>Marasmiineae</taxon>
        <taxon>Omphalotaceae</taxon>
        <taxon>Gymnopus</taxon>
    </lineage>
</organism>
<keyword evidence="1" id="KW-0233">DNA recombination</keyword>
<sequence length="109" mass="12870">LVAYRDENDELKVLSKAVFPKRCNVIWSRHNIPRMTGHCFRIGGTTHYLVQGIPPNVVEMLGCWKLDAFLKYWRDLDSLTSIHLHRHHAQVSYTNHLQDSRAQRHYTPY</sequence>
<dbReference type="EMBL" id="ML769708">
    <property type="protein sequence ID" value="KAE9389184.1"/>
    <property type="molecule type" value="Genomic_DNA"/>
</dbReference>
<dbReference type="GO" id="GO:0003677">
    <property type="term" value="F:DNA binding"/>
    <property type="evidence" value="ECO:0007669"/>
    <property type="project" value="InterPro"/>
</dbReference>